<evidence type="ECO:0000259" key="1">
    <source>
        <dbReference type="Pfam" id="PF13456"/>
    </source>
</evidence>
<dbReference type="AlphaFoldDB" id="A0A6P6TWE2"/>
<dbReference type="Pfam" id="PF13456">
    <property type="entry name" value="RVT_3"/>
    <property type="match status" value="1"/>
</dbReference>
<dbReference type="InterPro" id="IPR044730">
    <property type="entry name" value="RNase_H-like_dom_plant"/>
</dbReference>
<dbReference type="InterPro" id="IPR002156">
    <property type="entry name" value="RNaseH_domain"/>
</dbReference>
<dbReference type="InterPro" id="IPR012337">
    <property type="entry name" value="RNaseH-like_sf"/>
</dbReference>
<dbReference type="CDD" id="cd06222">
    <property type="entry name" value="RNase_H_like"/>
    <property type="match status" value="1"/>
</dbReference>
<evidence type="ECO:0000313" key="2">
    <source>
        <dbReference type="Proteomes" id="UP001652660"/>
    </source>
</evidence>
<dbReference type="PANTHER" id="PTHR33116:SF86">
    <property type="entry name" value="REVERSE TRANSCRIPTASE DOMAIN-CONTAINING PROTEIN"/>
    <property type="match status" value="1"/>
</dbReference>
<accession>A0A6P6TWE2</accession>
<protein>
    <recommendedName>
        <fullName evidence="1">RNase H type-1 domain-containing protein</fullName>
    </recommendedName>
</protein>
<reference evidence="2" key="1">
    <citation type="journal article" date="2025" name="Foods">
        <title>Unveiling the Microbial Signatures of Arabica Coffee Cherries: Insights into Ripeness Specific Diversity, Functional Traits, and Implications for Quality and Safety.</title>
        <authorList>
            <consortium name="RefSeq"/>
            <person name="Tenea G.N."/>
            <person name="Cifuentes V."/>
            <person name="Reyes P."/>
            <person name="Cevallos-Vallejos M."/>
        </authorList>
    </citation>
    <scope>NUCLEOTIDE SEQUENCE [LARGE SCALE GENOMIC DNA]</scope>
</reference>
<dbReference type="RefSeq" id="XP_027082670.1">
    <property type="nucleotide sequence ID" value="XM_027226869.1"/>
</dbReference>
<dbReference type="PANTHER" id="PTHR33116">
    <property type="entry name" value="REVERSE TRANSCRIPTASE ZINC-BINDING DOMAIN-CONTAINING PROTEIN-RELATED-RELATED"/>
    <property type="match status" value="1"/>
</dbReference>
<dbReference type="GO" id="GO:0003676">
    <property type="term" value="F:nucleic acid binding"/>
    <property type="evidence" value="ECO:0007669"/>
    <property type="project" value="InterPro"/>
</dbReference>
<dbReference type="SUPFAM" id="SSF53098">
    <property type="entry name" value="Ribonuclease H-like"/>
    <property type="match status" value="1"/>
</dbReference>
<reference evidence="3" key="2">
    <citation type="submission" date="2025-08" db="UniProtKB">
        <authorList>
            <consortium name="RefSeq"/>
        </authorList>
    </citation>
    <scope>IDENTIFICATION</scope>
    <source>
        <tissue evidence="3">Leaves</tissue>
    </source>
</reference>
<keyword evidence="2" id="KW-1185">Reference proteome</keyword>
<dbReference type="GeneID" id="113705006"/>
<dbReference type="Gene3D" id="3.30.420.10">
    <property type="entry name" value="Ribonuclease H-like superfamily/Ribonuclease H"/>
    <property type="match status" value="1"/>
</dbReference>
<evidence type="ECO:0000313" key="3">
    <source>
        <dbReference type="RefSeq" id="XP_027082670.1"/>
    </source>
</evidence>
<organism evidence="2 3">
    <name type="scientific">Coffea arabica</name>
    <name type="common">Arabian coffee</name>
    <dbReference type="NCBI Taxonomy" id="13443"/>
    <lineage>
        <taxon>Eukaryota</taxon>
        <taxon>Viridiplantae</taxon>
        <taxon>Streptophyta</taxon>
        <taxon>Embryophyta</taxon>
        <taxon>Tracheophyta</taxon>
        <taxon>Spermatophyta</taxon>
        <taxon>Magnoliopsida</taxon>
        <taxon>eudicotyledons</taxon>
        <taxon>Gunneridae</taxon>
        <taxon>Pentapetalae</taxon>
        <taxon>asterids</taxon>
        <taxon>lamiids</taxon>
        <taxon>Gentianales</taxon>
        <taxon>Rubiaceae</taxon>
        <taxon>Ixoroideae</taxon>
        <taxon>Gardenieae complex</taxon>
        <taxon>Bertiereae - Coffeeae clade</taxon>
        <taxon>Coffeeae</taxon>
        <taxon>Coffea</taxon>
    </lineage>
</organism>
<dbReference type="GO" id="GO:0004523">
    <property type="term" value="F:RNA-DNA hybrid ribonuclease activity"/>
    <property type="evidence" value="ECO:0007669"/>
    <property type="project" value="InterPro"/>
</dbReference>
<dbReference type="InterPro" id="IPR036397">
    <property type="entry name" value="RNaseH_sf"/>
</dbReference>
<dbReference type="OrthoDB" id="1938246at2759"/>
<proteinExistence type="predicted"/>
<feature type="domain" description="RNase H type-1" evidence="1">
    <location>
        <begin position="428"/>
        <end position="541"/>
    </location>
</feature>
<gene>
    <name evidence="3" type="primary">LOC113705006</name>
</gene>
<sequence>MGNHCLTGLKIAKASPAIFHLFFADDTLIFCRASIKESEQVKRILEFKNTEESNKAEILRILGGMKQVDQSKYLGLPMVIGRSKRQVFNYIKERVMGKIKGWKEKLLSKAGKEVLLKSVILAMPAYAMSCCRLPKSLCQDISGEMARFWWGESEGKRKTHWVGWGKLAEIKGKGGLGFRDLLDFNNAMLAKMLWRILTQPNLLLSKVLKGKYFKGEAIWKTQIKAGDSWIWKSIMSAREVMERGIRKRVGDGTTVDIWKDRWIPGEGTGMVATPMPAGCNILKVHELIQNGKWNRAMMETLLSEKDCRKIEEIPISLCAGKDKLVWPFTKSGQHAENIWKAAPIDWDGLKEFRHSFWHWWNSLMDAQDRIERRNHIALIVNILWQIWKSRNQVQFNEMSNCPGRTAGKAVQEWAEYNEVRNRADNKEDRRIGWGVVARREDGEIVGAWAGGESRNGIPTVEEALAIRKAVIKAKLCGWNKVEIQSDCKLLVDKLRGRDMDDPVTGTILHDVLILSQGFVTCQFSFVKRGGNCVAHKLAKFAINLYDEISWKDSFPIWLNCLAKNDVGAVAPTMEPTEQDTKHAMETKAFFDFIDLGMLKKIMKSSRHISEYGSEEYNGIKRVRLEIALMFGYLTIYVEEENNQAGATEAAIEIVTLLVAFLEDLYVLCERDIDVGAVQ</sequence>
<name>A0A6P6TWE2_COFAR</name>
<dbReference type="Proteomes" id="UP001652660">
    <property type="component" value="Chromosome 8e"/>
</dbReference>